<evidence type="ECO:0000313" key="1">
    <source>
        <dbReference type="EMBL" id="AJE32915.1"/>
    </source>
</evidence>
<dbReference type="OrthoDB" id="3577641at2"/>
<sequence>MTNNINDLLSKLPIDSIAARLGEDPAQVRQASEKILSTLLAGMGANAQDQAGRDSLASALESHNPDLVEGDVNVDDIDTQDGAKIAHHVFGQNEDQVAHQLGGLVGGTSLVRALMPILAPLAMSWLAGRLTQGGAGQAQARDKGGLLEMILGQVLGGGQTQTQAQGPGGLGGVLGDLLGGLLGGGRR</sequence>
<evidence type="ECO:0000313" key="2">
    <source>
        <dbReference type="Proteomes" id="UP000031524"/>
    </source>
</evidence>
<dbReference type="STRING" id="1223515.B842_05320"/>
<organism evidence="1 2">
    <name type="scientific">Corynebacterium humireducens NBRC 106098 = DSM 45392</name>
    <dbReference type="NCBI Taxonomy" id="1223515"/>
    <lineage>
        <taxon>Bacteria</taxon>
        <taxon>Bacillati</taxon>
        <taxon>Actinomycetota</taxon>
        <taxon>Actinomycetes</taxon>
        <taxon>Mycobacteriales</taxon>
        <taxon>Corynebacteriaceae</taxon>
        <taxon>Corynebacterium</taxon>
    </lineage>
</organism>
<dbReference type="InterPro" id="IPR009282">
    <property type="entry name" value="DUF937"/>
</dbReference>
<dbReference type="EMBL" id="CP005286">
    <property type="protein sequence ID" value="AJE32915.1"/>
    <property type="molecule type" value="Genomic_DNA"/>
</dbReference>
<protein>
    <recommendedName>
        <fullName evidence="3">DUF937 domain-containing protein</fullName>
    </recommendedName>
</protein>
<name>A0A0B5D235_9CORY</name>
<reference evidence="1 2" key="1">
    <citation type="submission" date="2013-04" db="EMBL/GenBank/DDBJ databases">
        <title>Complete genome sequence of Corynebacterium humireducens DSM 45392(T), isolated from a wastewater-fed microbial fuel cell.</title>
        <authorList>
            <person name="Ruckert C."/>
            <person name="Albersmeier A."/>
            <person name="Kalinowski J."/>
        </authorList>
    </citation>
    <scope>NUCLEOTIDE SEQUENCE [LARGE SCALE GENOMIC DNA]</scope>
    <source>
        <strain evidence="2">MFC-5</strain>
    </source>
</reference>
<dbReference type="Proteomes" id="UP000031524">
    <property type="component" value="Chromosome"/>
</dbReference>
<proteinExistence type="predicted"/>
<evidence type="ECO:0008006" key="3">
    <source>
        <dbReference type="Google" id="ProtNLM"/>
    </source>
</evidence>
<gene>
    <name evidence="1" type="ORF">B842_05320</name>
</gene>
<keyword evidence="2" id="KW-1185">Reference proteome</keyword>
<dbReference type="Pfam" id="PF06078">
    <property type="entry name" value="DUF937"/>
    <property type="match status" value="1"/>
</dbReference>
<dbReference type="AlphaFoldDB" id="A0A0B5D235"/>
<dbReference type="RefSeq" id="WP_040085589.1">
    <property type="nucleotide sequence ID" value="NZ_BCSU01000002.1"/>
</dbReference>
<dbReference type="KEGG" id="chm:B842_05320"/>
<accession>A0A0B5D235</accession>
<dbReference type="HOGENOM" id="CLU_080945_3_0_11"/>